<dbReference type="EMBL" id="CM032182">
    <property type="protein sequence ID" value="KAG7096570.1"/>
    <property type="molecule type" value="Genomic_DNA"/>
</dbReference>
<evidence type="ECO:0008006" key="11">
    <source>
        <dbReference type="Google" id="ProtNLM"/>
    </source>
</evidence>
<dbReference type="SUPFAM" id="SSF90229">
    <property type="entry name" value="CCCH zinc finger"/>
    <property type="match status" value="1"/>
</dbReference>
<keyword evidence="2 5" id="KW-0863">Zinc-finger</keyword>
<feature type="compositionally biased region" description="Low complexity" evidence="6">
    <location>
        <begin position="555"/>
        <end position="579"/>
    </location>
</feature>
<dbReference type="OrthoDB" id="6159439at2759"/>
<dbReference type="GO" id="GO:0072357">
    <property type="term" value="C:PTW/PP1 phosphatase complex"/>
    <property type="evidence" value="ECO:0007669"/>
    <property type="project" value="TreeGrafter"/>
</dbReference>
<dbReference type="SMART" id="SM00356">
    <property type="entry name" value="ZnF_C3H1"/>
    <property type="match status" value="1"/>
</dbReference>
<feature type="compositionally biased region" description="Polar residues" evidence="6">
    <location>
        <begin position="435"/>
        <end position="447"/>
    </location>
</feature>
<dbReference type="Gene3D" id="1.20.930.10">
    <property type="entry name" value="Conserved domain common to transcription factors TFIIS, elongin A, CRSP70"/>
    <property type="match status" value="1"/>
</dbReference>
<feature type="region of interest" description="Disordered" evidence="6">
    <location>
        <begin position="430"/>
        <end position="528"/>
    </location>
</feature>
<name>A0A9P8ACN7_9AGAR</name>
<dbReference type="GeneID" id="66073067"/>
<evidence type="ECO:0000259" key="8">
    <source>
        <dbReference type="PROSITE" id="PS51319"/>
    </source>
</evidence>
<dbReference type="RefSeq" id="XP_043013040.1">
    <property type="nucleotide sequence ID" value="XM_043148441.1"/>
</dbReference>
<dbReference type="PANTHER" id="PTHR46557">
    <property type="entry name" value="SERINE/THREONINE-PROTEIN PHOSPHATASE 1 REGULATORY SUBUNIT 10-RELATED"/>
    <property type="match status" value="1"/>
</dbReference>
<comment type="subcellular location">
    <subcellularLocation>
        <location evidence="4">Nucleus</location>
    </subcellularLocation>
</comment>
<feature type="compositionally biased region" description="Low complexity" evidence="6">
    <location>
        <begin position="106"/>
        <end position="130"/>
    </location>
</feature>
<feature type="region of interest" description="Disordered" evidence="6">
    <location>
        <begin position="197"/>
        <end position="278"/>
    </location>
</feature>
<feature type="region of interest" description="Disordered" evidence="6">
    <location>
        <begin position="554"/>
        <end position="585"/>
    </location>
</feature>
<feature type="compositionally biased region" description="Polar residues" evidence="6">
    <location>
        <begin position="131"/>
        <end position="140"/>
    </location>
</feature>
<feature type="region of interest" description="Disordered" evidence="6">
    <location>
        <begin position="106"/>
        <end position="140"/>
    </location>
</feature>
<dbReference type="PANTHER" id="PTHR46557:SF1">
    <property type="entry name" value="SERINE_THREONINE-PROTEIN PHOSPHATASE 1 REGULATORY SUBUNIT 10"/>
    <property type="match status" value="1"/>
</dbReference>
<keyword evidence="4" id="KW-0539">Nucleus</keyword>
<dbReference type="GO" id="GO:0008270">
    <property type="term" value="F:zinc ion binding"/>
    <property type="evidence" value="ECO:0007669"/>
    <property type="project" value="UniProtKB-KW"/>
</dbReference>
<evidence type="ECO:0000256" key="2">
    <source>
        <dbReference type="ARBA" id="ARBA00022771"/>
    </source>
</evidence>
<feature type="compositionally biased region" description="Low complexity" evidence="6">
    <location>
        <begin position="479"/>
        <end position="491"/>
    </location>
</feature>
<evidence type="ECO:0000256" key="5">
    <source>
        <dbReference type="PROSITE-ProRule" id="PRU00723"/>
    </source>
</evidence>
<evidence type="ECO:0000256" key="1">
    <source>
        <dbReference type="ARBA" id="ARBA00022723"/>
    </source>
</evidence>
<feature type="zinc finger region" description="C3H1-type" evidence="5">
    <location>
        <begin position="880"/>
        <end position="906"/>
    </location>
</feature>
<comment type="caution">
    <text evidence="9">The sequence shown here is derived from an EMBL/GenBank/DDBJ whole genome shotgun (WGS) entry which is preliminary data.</text>
</comment>
<protein>
    <recommendedName>
        <fullName evidence="11">Serine/threonine-protein phosphatase 1 regulatory subunit 10</fullName>
    </recommendedName>
</protein>
<feature type="compositionally biased region" description="Low complexity" evidence="6">
    <location>
        <begin position="163"/>
        <end position="182"/>
    </location>
</feature>
<dbReference type="InterPro" id="IPR017923">
    <property type="entry name" value="TFIIS_N"/>
</dbReference>
<dbReference type="InterPro" id="IPR035441">
    <property type="entry name" value="TFIIS/LEDGF_dom_sf"/>
</dbReference>
<dbReference type="GO" id="GO:0000785">
    <property type="term" value="C:chromatin"/>
    <property type="evidence" value="ECO:0007669"/>
    <property type="project" value="TreeGrafter"/>
</dbReference>
<keyword evidence="1 5" id="KW-0479">Metal-binding</keyword>
<evidence type="ECO:0000256" key="4">
    <source>
        <dbReference type="PROSITE-ProRule" id="PRU00649"/>
    </source>
</evidence>
<feature type="compositionally biased region" description="Low complexity" evidence="6">
    <location>
        <begin position="244"/>
        <end position="277"/>
    </location>
</feature>
<accession>A0A9P8ACN7</accession>
<evidence type="ECO:0000313" key="10">
    <source>
        <dbReference type="Proteomes" id="UP001049176"/>
    </source>
</evidence>
<feature type="region of interest" description="Disordered" evidence="6">
    <location>
        <begin position="847"/>
        <end position="883"/>
    </location>
</feature>
<feature type="region of interest" description="Disordered" evidence="6">
    <location>
        <begin position="156"/>
        <end position="182"/>
    </location>
</feature>
<dbReference type="AlphaFoldDB" id="A0A9P8ACN7"/>
<dbReference type="InterPro" id="IPR000571">
    <property type="entry name" value="Znf_CCCH"/>
</dbReference>
<proteinExistence type="predicted"/>
<dbReference type="InterPro" id="IPR036855">
    <property type="entry name" value="Znf_CCCH_sf"/>
</dbReference>
<dbReference type="KEGG" id="more:E1B28_003991"/>
<evidence type="ECO:0000259" key="7">
    <source>
        <dbReference type="PROSITE" id="PS50103"/>
    </source>
</evidence>
<gene>
    <name evidence="9" type="ORF">E1B28_003991</name>
</gene>
<dbReference type="GO" id="GO:0005634">
    <property type="term" value="C:nucleus"/>
    <property type="evidence" value="ECO:0007669"/>
    <property type="project" value="UniProtKB-SubCell"/>
</dbReference>
<feature type="compositionally biased region" description="Low complexity" evidence="6">
    <location>
        <begin position="197"/>
        <end position="231"/>
    </location>
</feature>
<dbReference type="Pfam" id="PF00642">
    <property type="entry name" value="zf-CCCH"/>
    <property type="match status" value="1"/>
</dbReference>
<dbReference type="PROSITE" id="PS50103">
    <property type="entry name" value="ZF_C3H1"/>
    <property type="match status" value="1"/>
</dbReference>
<feature type="region of interest" description="Disordered" evidence="6">
    <location>
        <begin position="1"/>
        <end position="48"/>
    </location>
</feature>
<feature type="compositionally biased region" description="Polar residues" evidence="6">
    <location>
        <begin position="33"/>
        <end position="48"/>
    </location>
</feature>
<feature type="domain" description="TFIIS N-terminal" evidence="8">
    <location>
        <begin position="353"/>
        <end position="431"/>
    </location>
</feature>
<dbReference type="GO" id="GO:0008157">
    <property type="term" value="F:protein phosphatase 1 binding"/>
    <property type="evidence" value="ECO:0007669"/>
    <property type="project" value="TreeGrafter"/>
</dbReference>
<feature type="domain" description="C3H1-type" evidence="7">
    <location>
        <begin position="880"/>
        <end position="906"/>
    </location>
</feature>
<dbReference type="PROSITE" id="PS51319">
    <property type="entry name" value="TFIIS_N"/>
    <property type="match status" value="1"/>
</dbReference>
<evidence type="ECO:0000256" key="3">
    <source>
        <dbReference type="ARBA" id="ARBA00022833"/>
    </source>
</evidence>
<dbReference type="SUPFAM" id="SSF47676">
    <property type="entry name" value="Conserved domain common to transcription factors TFIIS, elongin A, CRSP70"/>
    <property type="match status" value="1"/>
</dbReference>
<organism evidence="9 10">
    <name type="scientific">Marasmius oreades</name>
    <name type="common">fairy-ring Marasmius</name>
    <dbReference type="NCBI Taxonomy" id="181124"/>
    <lineage>
        <taxon>Eukaryota</taxon>
        <taxon>Fungi</taxon>
        <taxon>Dikarya</taxon>
        <taxon>Basidiomycota</taxon>
        <taxon>Agaricomycotina</taxon>
        <taxon>Agaricomycetes</taxon>
        <taxon>Agaricomycetidae</taxon>
        <taxon>Agaricales</taxon>
        <taxon>Marasmiineae</taxon>
        <taxon>Marasmiaceae</taxon>
        <taxon>Marasmius</taxon>
    </lineage>
</organism>
<sequence length="907" mass="96710">METHYSPWMPSLAAEGQRRPPSAVDDWSKDRSATPSATPGASTSNSLDINDLISDIGAAPSGSPTSPFYNFQQTQYYVHNQPGPFNTMPYGSSSWSTASLPLSSYSSLKGATSSGSSMSSQIQSHQPQSQVPTSAQSPANESSMVIDPALTSMNNASTSTIKQQQQQFPQSNSPQTATTSSYPYSTYSGLSVSPSYISYYPPQPQQQQSPPSQGTLSPQALHASSPPSSLLGTITPSQFYGSAPQMQQQSQQQQLPPQLTLHSMASGSGSQPQVSQGLTLEQRKQQLHTSLKPLLQSSAFTGAQAVNTLIQRIENFGIQELDAGLRLEILTKIRDGAGNHYFRAWGENPGAMDITREWLKAAYIAKDGDPLAETTMPLLHIIDRLPLTLESLKNSKLGKMVVKIVKDPPTPAIKDMASNVERRWRQLVEGASKAGPTTNGHSSNNVPATAAKKRKLSEPAKAPPAKKPAVGLSKPATNSAPPMSKSASAPPVKDAKSDSSFFSAPKPKPRLPTFKKAPPPVKKEPTAGQLDVNVAQPSSIDPFQEVLKSMGKARTQSPVTTATPPTSTPTPTTNTGLTKSGKKKKAVTWAPEGKLESIKLIERAVYDDDPVGDGMHHHHNSLRDLDRGEGAALHAHLFEETLDWSEPILIEIPDDIEYVSRGIASQEKTVQEQREQTALVAIYLSDAHIPESPGEPTNIVDAEEMGKEAVIMTCGTEVDEEFFSGEHQQQPAPNFATVADLVAQLATGNPIMGVSGMNNNNIGVGDDLGMANGSNNTSHGDSMATFQQLQSLSQEQVQMLLQHINPTALGLGHGQPGDSLAGGGPVSGSFSEYGYHDDGGGGDRPWADANSGIGGRGRGGGRSRGRGRGGGGPEGGFRHNKRKPCSFFQSGRCKYGDQCDFVHELVS</sequence>
<dbReference type="Proteomes" id="UP001049176">
    <property type="component" value="Chromosome 2"/>
</dbReference>
<evidence type="ECO:0000313" key="9">
    <source>
        <dbReference type="EMBL" id="KAG7096570.1"/>
    </source>
</evidence>
<evidence type="ECO:0000256" key="6">
    <source>
        <dbReference type="SAM" id="MobiDB-lite"/>
    </source>
</evidence>
<dbReference type="Pfam" id="PF08711">
    <property type="entry name" value="Med26"/>
    <property type="match status" value="1"/>
</dbReference>
<reference evidence="9" key="1">
    <citation type="journal article" date="2021" name="Genome Biol. Evol.">
        <title>The assembled and annotated genome of the fairy-ring fungus Marasmius oreades.</title>
        <authorList>
            <person name="Hiltunen M."/>
            <person name="Ament-Velasquez S.L."/>
            <person name="Johannesson H."/>
        </authorList>
    </citation>
    <scope>NUCLEOTIDE SEQUENCE</scope>
    <source>
        <strain evidence="9">03SP1</strain>
    </source>
</reference>
<keyword evidence="10" id="KW-1185">Reference proteome</keyword>
<dbReference type="Gene3D" id="4.10.1000.10">
    <property type="entry name" value="Zinc finger, CCCH-type"/>
    <property type="match status" value="1"/>
</dbReference>
<keyword evidence="3 5" id="KW-0862">Zinc</keyword>